<reference evidence="1 2" key="1">
    <citation type="submission" date="2024-10" db="EMBL/GenBank/DDBJ databases">
        <title>The Natural Products Discovery Center: Release of the First 8490 Sequenced Strains for Exploring Actinobacteria Biosynthetic Diversity.</title>
        <authorList>
            <person name="Kalkreuter E."/>
            <person name="Kautsar S.A."/>
            <person name="Yang D."/>
            <person name="Bader C.D."/>
            <person name="Teijaro C.N."/>
            <person name="Fluegel L."/>
            <person name="Davis C.M."/>
            <person name="Simpson J.R."/>
            <person name="Lauterbach L."/>
            <person name="Steele A.D."/>
            <person name="Gui C."/>
            <person name="Meng S."/>
            <person name="Li G."/>
            <person name="Viehrig K."/>
            <person name="Ye F."/>
            <person name="Su P."/>
            <person name="Kiefer A.F."/>
            <person name="Nichols A."/>
            <person name="Cepeda A.J."/>
            <person name="Yan W."/>
            <person name="Fan B."/>
            <person name="Jiang Y."/>
            <person name="Adhikari A."/>
            <person name="Zheng C.-J."/>
            <person name="Schuster L."/>
            <person name="Cowan T.M."/>
            <person name="Smanski M.J."/>
            <person name="Chevrette M.G."/>
            <person name="De Carvalho L.P.S."/>
            <person name="Shen B."/>
        </authorList>
    </citation>
    <scope>NUCLEOTIDE SEQUENCE [LARGE SCALE GENOMIC DNA]</scope>
    <source>
        <strain evidence="1 2">NPDC087045</strain>
    </source>
</reference>
<dbReference type="EMBL" id="JBIUZV010000007">
    <property type="protein sequence ID" value="MFJ3047013.1"/>
    <property type="molecule type" value="Genomic_DNA"/>
</dbReference>
<protein>
    <submittedName>
        <fullName evidence="1">Uncharacterized protein</fullName>
    </submittedName>
</protein>
<dbReference type="Proteomes" id="UP001617427">
    <property type="component" value="Unassembled WGS sequence"/>
</dbReference>
<name>A0ABW8F172_9BURK</name>
<evidence type="ECO:0000313" key="2">
    <source>
        <dbReference type="Proteomes" id="UP001617427"/>
    </source>
</evidence>
<organism evidence="1 2">
    <name type="scientific">Herbaspirillum chlorophenolicum</name>
    <dbReference type="NCBI Taxonomy" id="211589"/>
    <lineage>
        <taxon>Bacteria</taxon>
        <taxon>Pseudomonadati</taxon>
        <taxon>Pseudomonadota</taxon>
        <taxon>Betaproteobacteria</taxon>
        <taxon>Burkholderiales</taxon>
        <taxon>Oxalobacteraceae</taxon>
        <taxon>Herbaspirillum</taxon>
    </lineage>
</organism>
<keyword evidence="2" id="KW-1185">Reference proteome</keyword>
<dbReference type="RefSeq" id="WP_402701430.1">
    <property type="nucleotide sequence ID" value="NZ_JBIUZV010000007.1"/>
</dbReference>
<proteinExistence type="predicted"/>
<gene>
    <name evidence="1" type="ORF">ACIPEN_14375</name>
</gene>
<accession>A0ABW8F172</accession>
<comment type="caution">
    <text evidence="1">The sequence shown here is derived from an EMBL/GenBank/DDBJ whole genome shotgun (WGS) entry which is preliminary data.</text>
</comment>
<evidence type="ECO:0000313" key="1">
    <source>
        <dbReference type="EMBL" id="MFJ3047013.1"/>
    </source>
</evidence>
<sequence>MITEATRKVYFSSVKGRHYMSKVSAIRAEAHALLEMRFPTEQIEYTNGMISYPGFHWTSLPRHEVLLRRVVRLVKRAAIAAARAEGEREET</sequence>